<sequence>MSKMIQMKESTAKREVKQEYGLAETDGQAFWDRVNRVIGESREEVDNEDRVPAGYEVYR</sequence>
<proteinExistence type="predicted"/>
<gene>
    <name evidence="1" type="ORF">Asalp_38430</name>
</gene>
<dbReference type="EMBL" id="CP022426">
    <property type="protein sequence ID" value="ATP10927.1"/>
    <property type="molecule type" value="Genomic_DNA"/>
</dbReference>
<name>A0A2D1QKX6_AERSA</name>
<accession>A0A2D1QKX6</accession>
<evidence type="ECO:0000313" key="1">
    <source>
        <dbReference type="EMBL" id="ATP10927.1"/>
    </source>
</evidence>
<dbReference type="Proteomes" id="UP000222916">
    <property type="component" value="Chromosome"/>
</dbReference>
<dbReference type="RefSeq" id="WP_034523865.1">
    <property type="nucleotide sequence ID" value="NZ_ARYZ02000030.1"/>
</dbReference>
<reference evidence="2" key="1">
    <citation type="journal article" date="2018" name="BMC Genomics">
        <title>The complete and fully assembled genome sequence of Aeromonas salmonicida subsp. pectinolytica and its comparative analysis with other Aeromonas species: investigation of the mobilome in environmental and pathogenic strains.</title>
        <authorList>
            <person name="Pfeiffer F."/>
            <person name="Zamora-Lagos M.A."/>
            <person name="Blettinger M."/>
            <person name="Yeroslaviz A."/>
            <person name="Dahl A."/>
            <person name="Gruber S."/>
            <person name="Habermann B.H."/>
        </authorList>
    </citation>
    <scope>NUCLEOTIDE SEQUENCE [LARGE SCALE GENOMIC DNA]</scope>
    <source>
        <strain evidence="2">34mel</strain>
    </source>
</reference>
<dbReference type="OrthoDB" id="5590395at2"/>
<organism evidence="1 2">
    <name type="scientific">Aeromonas salmonicida subsp. pectinolytica 34mel</name>
    <dbReference type="NCBI Taxonomy" id="1324960"/>
    <lineage>
        <taxon>Bacteria</taxon>
        <taxon>Pseudomonadati</taxon>
        <taxon>Pseudomonadota</taxon>
        <taxon>Gammaproteobacteria</taxon>
        <taxon>Aeromonadales</taxon>
        <taxon>Aeromonadaceae</taxon>
        <taxon>Aeromonas</taxon>
    </lineage>
</organism>
<protein>
    <submittedName>
        <fullName evidence="1">Uncharacterized protein</fullName>
    </submittedName>
</protein>
<dbReference type="AlphaFoldDB" id="A0A2D1QKX6"/>
<evidence type="ECO:0000313" key="2">
    <source>
        <dbReference type="Proteomes" id="UP000222916"/>
    </source>
</evidence>